<evidence type="ECO:0000313" key="4">
    <source>
        <dbReference type="Proteomes" id="UP001154282"/>
    </source>
</evidence>
<feature type="compositionally biased region" description="Low complexity" evidence="1">
    <location>
        <begin position="20"/>
        <end position="35"/>
    </location>
</feature>
<evidence type="ECO:0000313" key="3">
    <source>
        <dbReference type="EMBL" id="CAI0416923.1"/>
    </source>
</evidence>
<dbReference type="AlphaFoldDB" id="A0AAV0JZ92"/>
<dbReference type="EMBL" id="CAMGYJ010000005">
    <property type="protein sequence ID" value="CAI0414820.1"/>
    <property type="molecule type" value="Genomic_DNA"/>
</dbReference>
<sequence>MAISSRSNTHWRPSARETRPSASVAPTPSSSASRRNPPPSCYNLADQ</sequence>
<comment type="caution">
    <text evidence="2">The sequence shown here is derived from an EMBL/GenBank/DDBJ whole genome shotgun (WGS) entry which is preliminary data.</text>
</comment>
<keyword evidence="4" id="KW-1185">Reference proteome</keyword>
<reference evidence="2" key="1">
    <citation type="submission" date="2022-08" db="EMBL/GenBank/DDBJ databases">
        <authorList>
            <person name="Gutierrez-Valencia J."/>
        </authorList>
    </citation>
    <scope>NUCLEOTIDE SEQUENCE</scope>
</reference>
<dbReference type="EMBL" id="CAMGYJ010000005">
    <property type="protein sequence ID" value="CAI0416923.1"/>
    <property type="molecule type" value="Genomic_DNA"/>
</dbReference>
<organism evidence="2 4">
    <name type="scientific">Linum tenue</name>
    <dbReference type="NCBI Taxonomy" id="586396"/>
    <lineage>
        <taxon>Eukaryota</taxon>
        <taxon>Viridiplantae</taxon>
        <taxon>Streptophyta</taxon>
        <taxon>Embryophyta</taxon>
        <taxon>Tracheophyta</taxon>
        <taxon>Spermatophyta</taxon>
        <taxon>Magnoliopsida</taxon>
        <taxon>eudicotyledons</taxon>
        <taxon>Gunneridae</taxon>
        <taxon>Pentapetalae</taxon>
        <taxon>rosids</taxon>
        <taxon>fabids</taxon>
        <taxon>Malpighiales</taxon>
        <taxon>Linaceae</taxon>
        <taxon>Linum</taxon>
    </lineage>
</organism>
<name>A0AAV0JZ92_9ROSI</name>
<dbReference type="Proteomes" id="UP001154282">
    <property type="component" value="Unassembled WGS sequence"/>
</dbReference>
<feature type="compositionally biased region" description="Polar residues" evidence="1">
    <location>
        <begin position="1"/>
        <end position="11"/>
    </location>
</feature>
<gene>
    <name evidence="2" type="ORF">LITE_LOCUS16425</name>
    <name evidence="3" type="ORF">LITE_LOCUS17142</name>
</gene>
<evidence type="ECO:0000313" key="2">
    <source>
        <dbReference type="EMBL" id="CAI0414820.1"/>
    </source>
</evidence>
<accession>A0AAV0JZ92</accession>
<evidence type="ECO:0000256" key="1">
    <source>
        <dbReference type="SAM" id="MobiDB-lite"/>
    </source>
</evidence>
<proteinExistence type="predicted"/>
<feature type="region of interest" description="Disordered" evidence="1">
    <location>
        <begin position="1"/>
        <end position="47"/>
    </location>
</feature>
<protein>
    <submittedName>
        <fullName evidence="2">Uncharacterized protein</fullName>
    </submittedName>
</protein>